<evidence type="ECO:0000313" key="2">
    <source>
        <dbReference type="EMBL" id="MCO6045177.1"/>
    </source>
</evidence>
<dbReference type="AlphaFoldDB" id="A0A9X2JH76"/>
<evidence type="ECO:0000313" key="3">
    <source>
        <dbReference type="Proteomes" id="UP001155241"/>
    </source>
</evidence>
<dbReference type="RefSeq" id="WP_252853287.1">
    <property type="nucleotide sequence ID" value="NZ_JAMXLR010000051.1"/>
</dbReference>
<feature type="transmembrane region" description="Helical" evidence="1">
    <location>
        <begin position="37"/>
        <end position="57"/>
    </location>
</feature>
<sequence length="210" mass="23672">MNHPRYRVKTLLIATTVAAVVVACLAPWLRLVTSSQVATFFSRVLCVALGAIIALLITRSRYKNCYAEQCKAESVFHLQTIRVKPLTNLAWLAFIPNVGAALCLEFVLSPSVMSSFIKCFFWVISANYAVLLWPQLFTRPGEATLSETWFVHPYLTVPLSYYCRYRWKDRSAGTIDMRIGYFGTFELAVRREDIDVVDTLLSSKLGTPSG</sequence>
<dbReference type="Proteomes" id="UP001155241">
    <property type="component" value="Unassembled WGS sequence"/>
</dbReference>
<keyword evidence="1" id="KW-0812">Transmembrane</keyword>
<name>A0A9X2JH76_9BACT</name>
<keyword evidence="3" id="KW-1185">Reference proteome</keyword>
<comment type="caution">
    <text evidence="2">The sequence shown here is derived from an EMBL/GenBank/DDBJ whole genome shotgun (WGS) entry which is preliminary data.</text>
</comment>
<gene>
    <name evidence="2" type="ORF">NG895_14795</name>
</gene>
<feature type="transmembrane region" description="Helical" evidence="1">
    <location>
        <begin position="89"/>
        <end position="109"/>
    </location>
</feature>
<dbReference type="EMBL" id="JAMXLR010000051">
    <property type="protein sequence ID" value="MCO6045177.1"/>
    <property type="molecule type" value="Genomic_DNA"/>
</dbReference>
<organism evidence="2 3">
    <name type="scientific">Aeoliella straminimaris</name>
    <dbReference type="NCBI Taxonomy" id="2954799"/>
    <lineage>
        <taxon>Bacteria</taxon>
        <taxon>Pseudomonadati</taxon>
        <taxon>Planctomycetota</taxon>
        <taxon>Planctomycetia</taxon>
        <taxon>Pirellulales</taxon>
        <taxon>Lacipirellulaceae</taxon>
        <taxon>Aeoliella</taxon>
    </lineage>
</organism>
<feature type="transmembrane region" description="Helical" evidence="1">
    <location>
        <begin position="115"/>
        <end position="133"/>
    </location>
</feature>
<feature type="transmembrane region" description="Helical" evidence="1">
    <location>
        <begin position="12"/>
        <end position="31"/>
    </location>
</feature>
<dbReference type="PROSITE" id="PS51257">
    <property type="entry name" value="PROKAR_LIPOPROTEIN"/>
    <property type="match status" value="1"/>
</dbReference>
<keyword evidence="1" id="KW-0472">Membrane</keyword>
<proteinExistence type="predicted"/>
<evidence type="ECO:0000256" key="1">
    <source>
        <dbReference type="SAM" id="Phobius"/>
    </source>
</evidence>
<reference evidence="2" key="1">
    <citation type="submission" date="2022-06" db="EMBL/GenBank/DDBJ databases">
        <title>Aeoliella straminimaris, a novel planctomycete from sediments.</title>
        <authorList>
            <person name="Vitorino I.R."/>
            <person name="Lage O.M."/>
        </authorList>
    </citation>
    <scope>NUCLEOTIDE SEQUENCE</scope>
    <source>
        <strain evidence="2">ICT_H6.2</strain>
    </source>
</reference>
<keyword evidence="1" id="KW-1133">Transmembrane helix</keyword>
<protein>
    <submittedName>
        <fullName evidence="2">Uncharacterized protein</fullName>
    </submittedName>
</protein>
<accession>A0A9X2JH76</accession>